<dbReference type="Gene3D" id="1.25.40.10">
    <property type="entry name" value="Tetratricopeptide repeat domain"/>
    <property type="match status" value="1"/>
</dbReference>
<dbReference type="EMBL" id="JBDKXB010000014">
    <property type="protein sequence ID" value="MEY6433026.1"/>
    <property type="molecule type" value="Genomic_DNA"/>
</dbReference>
<evidence type="ECO:0000313" key="3">
    <source>
        <dbReference type="Proteomes" id="UP001564408"/>
    </source>
</evidence>
<dbReference type="InterPro" id="IPR011990">
    <property type="entry name" value="TPR-like_helical_dom_sf"/>
</dbReference>
<sequence>MFHQELHESDRIEGLIVEALREILGHEDPDRFLRWARERFPEVLTLTEPALSSVEVGRVVIMLAAAIWNATPLPSRDFGALPLLAPDTSCPCDSGQSFDSCCGRTDELPDLSRDVLWELLLDELNERDLLRALHLAVIPDHLLAKVADRWLDLDRPGRAIALVEPLFANLDEATGDSARFVPALESLCDAYDRLDHWKKKRTFLARMTGIGARALRGAAWRRLSADHMDAGAFDVAHEAFIEALRQTPDDPALAFLEIALLTAQYRDDEARRRAQVWRHRLIRAGRDDLGTLAFLELALDDPQEALVASQAPALDSTVLDLREWLDQIAGRPLPHYRLAALASNRTEVPANQLELFEARETPSRPLDGEIRGTAARLRPGRTLRRLEEAWHRVFPAVKPFSTQLALIEDDSIWATRDWVDFLLRHPEAGDSLDVLDDVATAILSHPESVVPWFRRALLPPLLARAQAIIEQAVPGASRRTIPWTSERNRPALRLLFRLYLQQVEAGERNRAAATLEDLLRLNPRDNHGVRADLMNLYLRDRQDRKALALARRFPDDRLADLAYGEVLALYRLGEAERAAQVLDQAVGRLPSIPAYLTRQRIKPPNHAHWSMPPGGDDQAWLYREAMRDVWVAEPGVLAWLKRMTA</sequence>
<dbReference type="Proteomes" id="UP001564408">
    <property type="component" value="Unassembled WGS sequence"/>
</dbReference>
<dbReference type="PROSITE" id="PS50005">
    <property type="entry name" value="TPR"/>
    <property type="match status" value="1"/>
</dbReference>
<keyword evidence="3" id="KW-1185">Reference proteome</keyword>
<accession>A0ABV4BEQ7</accession>
<name>A0ABV4BEQ7_9GAMM</name>
<evidence type="ECO:0000313" key="2">
    <source>
        <dbReference type="EMBL" id="MEY6433026.1"/>
    </source>
</evidence>
<keyword evidence="1" id="KW-0802">TPR repeat</keyword>
<organism evidence="2 3">
    <name type="scientific">Thioalkalicoccus limnaeus</name>
    <dbReference type="NCBI Taxonomy" id="120681"/>
    <lineage>
        <taxon>Bacteria</taxon>
        <taxon>Pseudomonadati</taxon>
        <taxon>Pseudomonadota</taxon>
        <taxon>Gammaproteobacteria</taxon>
        <taxon>Chromatiales</taxon>
        <taxon>Chromatiaceae</taxon>
        <taxon>Thioalkalicoccus</taxon>
    </lineage>
</organism>
<protein>
    <recommendedName>
        <fullName evidence="4">Zinc chelation protein SecC</fullName>
    </recommendedName>
</protein>
<evidence type="ECO:0008006" key="4">
    <source>
        <dbReference type="Google" id="ProtNLM"/>
    </source>
</evidence>
<reference evidence="2 3" key="1">
    <citation type="submission" date="2024-05" db="EMBL/GenBank/DDBJ databases">
        <title>Genome Sequence and Characterization of the New Strain Purple Sulfur Bacterium of Genus Thioalkalicoccus.</title>
        <authorList>
            <person name="Bryantseva I.A."/>
            <person name="Kyndt J.A."/>
            <person name="Imhoff J.F."/>
        </authorList>
    </citation>
    <scope>NUCLEOTIDE SEQUENCE [LARGE SCALE GENOMIC DNA]</scope>
    <source>
        <strain evidence="2 3">Um2</strain>
    </source>
</reference>
<feature type="repeat" description="TPR" evidence="1">
    <location>
        <begin position="217"/>
        <end position="250"/>
    </location>
</feature>
<gene>
    <name evidence="2" type="ORF">ABC977_11485</name>
</gene>
<proteinExistence type="predicted"/>
<comment type="caution">
    <text evidence="2">The sequence shown here is derived from an EMBL/GenBank/DDBJ whole genome shotgun (WGS) entry which is preliminary data.</text>
</comment>
<dbReference type="RefSeq" id="WP_369667407.1">
    <property type="nucleotide sequence ID" value="NZ_JBDKXB010000014.1"/>
</dbReference>
<dbReference type="InterPro" id="IPR019734">
    <property type="entry name" value="TPR_rpt"/>
</dbReference>
<evidence type="ECO:0000256" key="1">
    <source>
        <dbReference type="PROSITE-ProRule" id="PRU00339"/>
    </source>
</evidence>